<dbReference type="SMART" id="SM00473">
    <property type="entry name" value="PAN_AP"/>
    <property type="match status" value="1"/>
</dbReference>
<organism evidence="3 4">
    <name type="scientific">Amphibalanus amphitrite</name>
    <name type="common">Striped barnacle</name>
    <name type="synonym">Balanus amphitrite</name>
    <dbReference type="NCBI Taxonomy" id="1232801"/>
    <lineage>
        <taxon>Eukaryota</taxon>
        <taxon>Metazoa</taxon>
        <taxon>Ecdysozoa</taxon>
        <taxon>Arthropoda</taxon>
        <taxon>Crustacea</taxon>
        <taxon>Multicrustacea</taxon>
        <taxon>Cirripedia</taxon>
        <taxon>Thoracica</taxon>
        <taxon>Thoracicalcarea</taxon>
        <taxon>Balanomorpha</taxon>
        <taxon>Balanoidea</taxon>
        <taxon>Balanidae</taxon>
        <taxon>Amphibalaninae</taxon>
        <taxon>Amphibalanus</taxon>
    </lineage>
</organism>
<proteinExistence type="predicted"/>
<dbReference type="SUPFAM" id="SSF57414">
    <property type="entry name" value="Hairpin loop containing domain-like"/>
    <property type="match status" value="1"/>
</dbReference>
<dbReference type="AlphaFoldDB" id="A0A6A4V2W0"/>
<evidence type="ECO:0000259" key="2">
    <source>
        <dbReference type="PROSITE" id="PS50948"/>
    </source>
</evidence>
<keyword evidence="1" id="KW-0732">Signal</keyword>
<dbReference type="Pfam" id="PF00024">
    <property type="entry name" value="PAN_1"/>
    <property type="match status" value="1"/>
</dbReference>
<dbReference type="OrthoDB" id="7950296at2759"/>
<reference evidence="3 4" key="1">
    <citation type="submission" date="2019-07" db="EMBL/GenBank/DDBJ databases">
        <title>Draft genome assembly of a fouling barnacle, Amphibalanus amphitrite (Darwin, 1854): The first reference genome for Thecostraca.</title>
        <authorList>
            <person name="Kim W."/>
        </authorList>
    </citation>
    <scope>NUCLEOTIDE SEQUENCE [LARGE SCALE GENOMIC DNA]</scope>
    <source>
        <strain evidence="3">SNU_AA5</strain>
        <tissue evidence="3">Soma without cirri and trophi</tissue>
    </source>
</reference>
<dbReference type="SUPFAM" id="SSF56436">
    <property type="entry name" value="C-type lectin-like"/>
    <property type="match status" value="1"/>
</dbReference>
<keyword evidence="4" id="KW-1185">Reference proteome</keyword>
<feature type="domain" description="Apple" evidence="2">
    <location>
        <begin position="189"/>
        <end position="269"/>
    </location>
</feature>
<dbReference type="PROSITE" id="PS50948">
    <property type="entry name" value="PAN"/>
    <property type="match status" value="1"/>
</dbReference>
<protein>
    <submittedName>
        <fullName evidence="3">Echinoidin</fullName>
    </submittedName>
</protein>
<sequence>MGGRSVRRRGPLPPQLPRLLLLMSLVLASGSASVEAGWSRIPASFLERIKSRELTLPPEVYKFDIISAGGSLYPDEIRNVSLKGVSLCACRHRCLTDLSCMGFEHQKEGGTCGLTDVLLPAPITPPNTDGQSQGPLGGWSTGRRRGISWLGAPCHTSSDCSLLVQGSECGPEGFCACQRGWTPLDETLCRPEEHWVPLPDTDLPKTRLLDSSSESDSLSSCQDRCRNDIDCWAVNYNRDTKSCQLFDTASQIVVTDLPTASTAYQIRFGRWTGNAPSGYTDVGGRYFMLTKEVPSKEAPRKCLNHTGVQYVPDSEKLVKKIDDVLSITDTHVGLGFNDALEENRFETADGSVLSFPWAGKQPDDAGVGEDCGGFLSGGWKLNDLPCSSMSVKQLCEYIGPVIQPSDISRTVNETVEGKPITWLTYDLGRQQTVSRVLYIAPDGATTPMEVVQIRVGELPDDVSDMHSSRCVHQTSREVAAGFGRRFACAAPLVGRYLHVAQSPAISAPLAPTVAVFGMLQGSTTGV</sequence>
<comment type="caution">
    <text evidence="3">The sequence shown here is derived from an EMBL/GenBank/DDBJ whole genome shotgun (WGS) entry which is preliminary data.</text>
</comment>
<evidence type="ECO:0000256" key="1">
    <source>
        <dbReference type="SAM" id="SignalP"/>
    </source>
</evidence>
<gene>
    <name evidence="3" type="primary">LECE_0</name>
    <name evidence="3" type="ORF">FJT64_014133</name>
</gene>
<dbReference type="Proteomes" id="UP000440578">
    <property type="component" value="Unassembled WGS sequence"/>
</dbReference>
<dbReference type="InterPro" id="IPR003609">
    <property type="entry name" value="Pan_app"/>
</dbReference>
<evidence type="ECO:0000313" key="4">
    <source>
        <dbReference type="Proteomes" id="UP000440578"/>
    </source>
</evidence>
<name>A0A6A4V2W0_AMPAM</name>
<accession>A0A6A4V2W0</accession>
<feature type="signal peptide" evidence="1">
    <location>
        <begin position="1"/>
        <end position="36"/>
    </location>
</feature>
<evidence type="ECO:0000313" key="3">
    <source>
        <dbReference type="EMBL" id="KAF0287439.1"/>
    </source>
</evidence>
<dbReference type="InterPro" id="IPR016187">
    <property type="entry name" value="CTDL_fold"/>
</dbReference>
<dbReference type="Gene3D" id="3.10.100.10">
    <property type="entry name" value="Mannose-Binding Protein A, subunit A"/>
    <property type="match status" value="1"/>
</dbReference>
<dbReference type="InterPro" id="IPR016186">
    <property type="entry name" value="C-type_lectin-like/link_sf"/>
</dbReference>
<dbReference type="EMBL" id="VIIS01002191">
    <property type="protein sequence ID" value="KAF0287439.1"/>
    <property type="molecule type" value="Genomic_DNA"/>
</dbReference>
<feature type="chain" id="PRO_5025414787" evidence="1">
    <location>
        <begin position="37"/>
        <end position="526"/>
    </location>
</feature>
<dbReference type="Gene3D" id="3.50.4.10">
    <property type="entry name" value="Hepatocyte Growth Factor"/>
    <property type="match status" value="1"/>
</dbReference>